<evidence type="ECO:0000256" key="5">
    <source>
        <dbReference type="ARBA" id="ARBA00017242"/>
    </source>
</evidence>
<dbReference type="SUPFAM" id="SSF51246">
    <property type="entry name" value="Rudiment single hybrid motif"/>
    <property type="match status" value="1"/>
</dbReference>
<dbReference type="PROSITE" id="PS50979">
    <property type="entry name" value="BC"/>
    <property type="match status" value="1"/>
</dbReference>
<keyword evidence="14" id="KW-0444">Lipid biosynthesis</keyword>
<dbReference type="EC" id="6.3.4.14" evidence="4 14"/>
<dbReference type="Pfam" id="PF02786">
    <property type="entry name" value="CPSase_L_D2"/>
    <property type="match status" value="1"/>
</dbReference>
<feature type="domain" description="ATP-grasp" evidence="15">
    <location>
        <begin position="120"/>
        <end position="316"/>
    </location>
</feature>
<evidence type="ECO:0000256" key="11">
    <source>
        <dbReference type="ARBA" id="ARBA00033786"/>
    </source>
</evidence>
<dbReference type="InterPro" id="IPR004549">
    <property type="entry name" value="Acetyl_CoA_COase_biotin_COase"/>
</dbReference>
<keyword evidence="6 14" id="KW-0436">Ligase</keyword>
<proteinExistence type="predicted"/>
<dbReference type="InterPro" id="IPR051602">
    <property type="entry name" value="ACC_Biotin_Carboxylase"/>
</dbReference>
<dbReference type="InterPro" id="IPR011054">
    <property type="entry name" value="Rudment_hybrid_motif"/>
</dbReference>
<dbReference type="PANTHER" id="PTHR48095:SF2">
    <property type="entry name" value="BIOTIN CARBOXYLASE, CHLOROPLASTIC"/>
    <property type="match status" value="1"/>
</dbReference>
<dbReference type="PROSITE" id="PS00866">
    <property type="entry name" value="CPSASE_1"/>
    <property type="match status" value="1"/>
</dbReference>
<evidence type="ECO:0000256" key="7">
    <source>
        <dbReference type="ARBA" id="ARBA00022723"/>
    </source>
</evidence>
<keyword evidence="14" id="KW-0092">Biotin</keyword>
<dbReference type="EMBL" id="JANQAO010000001">
    <property type="protein sequence ID" value="MDM5146904.1"/>
    <property type="molecule type" value="Genomic_DNA"/>
</dbReference>
<protein>
    <recommendedName>
        <fullName evidence="5 14">Biotin carboxylase</fullName>
        <ecNumber evidence="4 14">6.3.4.14</ecNumber>
    </recommendedName>
    <alternativeName>
        <fullName evidence="11 14">Acetyl-coenzyme A carboxylase biotin carboxylase subunit A</fullName>
    </alternativeName>
</protein>
<dbReference type="InterPro" id="IPR016185">
    <property type="entry name" value="PreATP-grasp_dom_sf"/>
</dbReference>
<keyword evidence="9 13" id="KW-0067">ATP-binding</keyword>
<keyword evidence="10" id="KW-0460">Magnesium</keyword>
<dbReference type="NCBIfam" id="TIGR00514">
    <property type="entry name" value="accC"/>
    <property type="match status" value="1"/>
</dbReference>
<evidence type="ECO:0000256" key="6">
    <source>
        <dbReference type="ARBA" id="ARBA00022598"/>
    </source>
</evidence>
<dbReference type="Pfam" id="PF02785">
    <property type="entry name" value="Biotin_carb_C"/>
    <property type="match status" value="1"/>
</dbReference>
<accession>A0ABT7QJL1</accession>
<dbReference type="NCBIfam" id="NF006367">
    <property type="entry name" value="PRK08591.1"/>
    <property type="match status" value="1"/>
</dbReference>
<comment type="function">
    <text evidence="1 14">This protein is a component of the acetyl coenzyme A carboxylase complex; first, biotin carboxylase catalyzes the carboxylation of the carrier protein and then the transcarboxylase transfers the carboxyl group to form malonyl-CoA.</text>
</comment>
<dbReference type="InterPro" id="IPR011764">
    <property type="entry name" value="Biotin_carboxylation_dom"/>
</dbReference>
<dbReference type="SUPFAM" id="SSF56059">
    <property type="entry name" value="Glutathione synthetase ATP-binding domain-like"/>
    <property type="match status" value="1"/>
</dbReference>
<dbReference type="InterPro" id="IPR011761">
    <property type="entry name" value="ATP-grasp"/>
</dbReference>
<evidence type="ECO:0000259" key="15">
    <source>
        <dbReference type="PROSITE" id="PS50975"/>
    </source>
</evidence>
<comment type="caution">
    <text evidence="17">The sequence shown here is derived from an EMBL/GenBank/DDBJ whole genome shotgun (WGS) entry which is preliminary data.</text>
</comment>
<organism evidence="17 18">
    <name type="scientific">Candidatus Doriopsillibacter californiensis</name>
    <dbReference type="NCBI Taxonomy" id="2970740"/>
    <lineage>
        <taxon>Bacteria</taxon>
        <taxon>Pseudomonadati</taxon>
        <taxon>Pseudomonadota</taxon>
        <taxon>Gammaproteobacteria</taxon>
        <taxon>Candidatus Tethybacterales</taxon>
        <taxon>Candidatus Persebacteraceae</taxon>
        <taxon>Candidatus Doriopsillibacter</taxon>
    </lineage>
</organism>
<evidence type="ECO:0000256" key="14">
    <source>
        <dbReference type="RuleBase" id="RU365063"/>
    </source>
</evidence>
<reference evidence="17" key="2">
    <citation type="journal article" date="2023" name="Microbiome">
        <title>Synthase-selected sorting approach identifies a beta-lactone synthase in a nudibranch symbiotic bacterium.</title>
        <authorList>
            <person name="Dzunkova M."/>
            <person name="La Clair J.J."/>
            <person name="Tyml T."/>
            <person name="Doud D."/>
            <person name="Schulz F."/>
            <person name="Piquer-Esteban S."/>
            <person name="Porcel Sanchis D."/>
            <person name="Osborn A."/>
            <person name="Robinson D."/>
            <person name="Louie K.B."/>
            <person name="Bowen B.P."/>
            <person name="Bowers R.M."/>
            <person name="Lee J."/>
            <person name="Arnau V."/>
            <person name="Diaz-Villanueva W."/>
            <person name="Stepanauskas R."/>
            <person name="Gosliner T."/>
            <person name="Date S.V."/>
            <person name="Northen T.R."/>
            <person name="Cheng J.F."/>
            <person name="Burkart M.D."/>
            <person name="Woyke T."/>
        </authorList>
    </citation>
    <scope>NUCLEOTIDE SEQUENCE</scope>
    <source>
        <strain evidence="17">Df01</strain>
    </source>
</reference>
<gene>
    <name evidence="17" type="primary">accC</name>
    <name evidence="17" type="ORF">NQX30_00685</name>
</gene>
<comment type="catalytic activity">
    <reaction evidence="12 14">
        <text>N(6)-biotinyl-L-lysyl-[protein] + hydrogencarbonate + ATP = N(6)-carboxybiotinyl-L-lysyl-[protein] + ADP + phosphate + H(+)</text>
        <dbReference type="Rhea" id="RHEA:13501"/>
        <dbReference type="Rhea" id="RHEA-COMP:10505"/>
        <dbReference type="Rhea" id="RHEA-COMP:10506"/>
        <dbReference type="ChEBI" id="CHEBI:15378"/>
        <dbReference type="ChEBI" id="CHEBI:17544"/>
        <dbReference type="ChEBI" id="CHEBI:30616"/>
        <dbReference type="ChEBI" id="CHEBI:43474"/>
        <dbReference type="ChEBI" id="CHEBI:83144"/>
        <dbReference type="ChEBI" id="CHEBI:83145"/>
        <dbReference type="ChEBI" id="CHEBI:456216"/>
        <dbReference type="EC" id="6.3.4.14"/>
    </reaction>
</comment>
<dbReference type="SUPFAM" id="SSF52440">
    <property type="entry name" value="PreATP-grasp domain"/>
    <property type="match status" value="1"/>
</dbReference>
<sequence length="447" mass="49405">MLKKIVIANRGEIALRVQRACREMGVQTVVIYSEADRDAKYVRLADEAVCVGPAPATKSYLNKAAIIAAAEITNAEAIHPGYGLLSENAEFADQVQKSGFVFIGPDAQTIRLMGDKIAAKKTMQKLGIKTVPGSGDALPQQQDEAVRMATAVGFPLVVKAAAGGGGRGMRVVHNELSLKNIIPILQREAQTAFGNDTLYAERFLDNPRHVEVQILGDGKDAVHLGTRDCSLQRRNQKVIEEAPAPNISPKRLRAICEDCAAACRKIKYTSAGTFEFLYDGNDFFFIEMNTRLQVEHPVTEMITGVDIVREQIYIASGIPLRLRQKNIEFRGHALECRVNAEDPHTFTPSPGRINEYHPPGGTGVRVDSHAYRGYVMSPFYDSLLAKLVTHGEDRSHAIARMKSAIREYIVDGISTNLELHNMLLADEKFAASDFGIRYLEERLQQQK</sequence>
<dbReference type="Gene3D" id="3.30.470.20">
    <property type="entry name" value="ATP-grasp fold, B domain"/>
    <property type="match status" value="1"/>
</dbReference>
<evidence type="ECO:0000313" key="18">
    <source>
        <dbReference type="Proteomes" id="UP001168167"/>
    </source>
</evidence>
<evidence type="ECO:0000256" key="12">
    <source>
        <dbReference type="ARBA" id="ARBA00048600"/>
    </source>
</evidence>
<evidence type="ECO:0000256" key="13">
    <source>
        <dbReference type="PROSITE-ProRule" id="PRU00409"/>
    </source>
</evidence>
<evidence type="ECO:0000256" key="3">
    <source>
        <dbReference type="ARBA" id="ARBA00011750"/>
    </source>
</evidence>
<dbReference type="GO" id="GO:0004075">
    <property type="term" value="F:biotin carboxylase activity"/>
    <property type="evidence" value="ECO:0007669"/>
    <property type="project" value="UniProtKB-EC"/>
</dbReference>
<keyword evidence="8 13" id="KW-0547">Nucleotide-binding</keyword>
<evidence type="ECO:0000256" key="2">
    <source>
        <dbReference type="ARBA" id="ARBA00004956"/>
    </source>
</evidence>
<comment type="subunit">
    <text evidence="3 14">Acetyl-CoA carboxylase is a heterohexamer of biotin carboxyl carrier protein, biotin carboxylase and the two subunits of carboxyl transferase in a 2:2 complex.</text>
</comment>
<feature type="domain" description="Biotin carboxylation" evidence="16">
    <location>
        <begin position="1"/>
        <end position="444"/>
    </location>
</feature>
<keyword evidence="14" id="KW-0443">Lipid metabolism</keyword>
<keyword evidence="14" id="KW-0275">Fatty acid biosynthesis</keyword>
<evidence type="ECO:0000313" key="17">
    <source>
        <dbReference type="EMBL" id="MDM5146904.1"/>
    </source>
</evidence>
<keyword evidence="14" id="KW-0276">Fatty acid metabolism</keyword>
<dbReference type="PROSITE" id="PS50975">
    <property type="entry name" value="ATP_GRASP"/>
    <property type="match status" value="1"/>
</dbReference>
<reference evidence="17" key="1">
    <citation type="submission" date="2022-08" db="EMBL/GenBank/DDBJ databases">
        <authorList>
            <person name="Dzunkova M."/>
            <person name="La Clair J."/>
            <person name="Tyml T."/>
            <person name="Doud D."/>
            <person name="Schulz F."/>
            <person name="Piquer S."/>
            <person name="Porcel Sanchis D."/>
            <person name="Osborn A."/>
            <person name="Robinson D."/>
            <person name="Louie K.B."/>
            <person name="Bowen B.P."/>
            <person name="Bowers R."/>
            <person name="Lee J."/>
            <person name="Arnau Llombart V."/>
            <person name="Diaz Villanueva W."/>
            <person name="Gosliner T."/>
            <person name="Northen T."/>
            <person name="Cheng J.-F."/>
            <person name="Burkart M.D."/>
            <person name="Woyke T."/>
        </authorList>
    </citation>
    <scope>NUCLEOTIDE SEQUENCE</scope>
    <source>
        <strain evidence="17">Df01</strain>
    </source>
</reference>
<dbReference type="InterPro" id="IPR005482">
    <property type="entry name" value="Biotin_COase_C"/>
</dbReference>
<keyword evidence="7" id="KW-0479">Metal-binding</keyword>
<dbReference type="PANTHER" id="PTHR48095">
    <property type="entry name" value="PYRUVATE CARBOXYLASE SUBUNIT A"/>
    <property type="match status" value="1"/>
</dbReference>
<evidence type="ECO:0000256" key="10">
    <source>
        <dbReference type="ARBA" id="ARBA00022842"/>
    </source>
</evidence>
<dbReference type="InterPro" id="IPR005479">
    <property type="entry name" value="CPAse_ATP-bd"/>
</dbReference>
<dbReference type="Pfam" id="PF00289">
    <property type="entry name" value="Biotin_carb_N"/>
    <property type="match status" value="1"/>
</dbReference>
<evidence type="ECO:0000256" key="4">
    <source>
        <dbReference type="ARBA" id="ARBA00013263"/>
    </source>
</evidence>
<evidence type="ECO:0000259" key="16">
    <source>
        <dbReference type="PROSITE" id="PS50979"/>
    </source>
</evidence>
<evidence type="ECO:0000256" key="9">
    <source>
        <dbReference type="ARBA" id="ARBA00022840"/>
    </source>
</evidence>
<name>A0ABT7QJL1_9GAMM</name>
<keyword evidence="18" id="KW-1185">Reference proteome</keyword>
<dbReference type="SMART" id="SM00878">
    <property type="entry name" value="Biotin_carb_C"/>
    <property type="match status" value="1"/>
</dbReference>
<dbReference type="Proteomes" id="UP001168167">
    <property type="component" value="Unassembled WGS sequence"/>
</dbReference>
<dbReference type="InterPro" id="IPR005481">
    <property type="entry name" value="BC-like_N"/>
</dbReference>
<evidence type="ECO:0000256" key="8">
    <source>
        <dbReference type="ARBA" id="ARBA00022741"/>
    </source>
</evidence>
<dbReference type="PROSITE" id="PS00867">
    <property type="entry name" value="CPSASE_2"/>
    <property type="match status" value="1"/>
</dbReference>
<evidence type="ECO:0000256" key="1">
    <source>
        <dbReference type="ARBA" id="ARBA00003761"/>
    </source>
</evidence>
<comment type="pathway">
    <text evidence="2 14">Lipid metabolism; malonyl-CoA biosynthesis; malonyl-CoA from acetyl-CoA: step 1/1.</text>
</comment>